<comment type="caution">
    <text evidence="2">The sequence shown here is derived from an EMBL/GenBank/DDBJ whole genome shotgun (WGS) entry which is preliminary data.</text>
</comment>
<evidence type="ECO:0000313" key="2">
    <source>
        <dbReference type="EMBL" id="OXM15447.1"/>
    </source>
</evidence>
<feature type="region of interest" description="Disordered" evidence="1">
    <location>
        <begin position="16"/>
        <end position="68"/>
    </location>
</feature>
<proteinExistence type="predicted"/>
<evidence type="ECO:0000313" key="3">
    <source>
        <dbReference type="Proteomes" id="UP000215145"/>
    </source>
</evidence>
<evidence type="ECO:0000256" key="1">
    <source>
        <dbReference type="SAM" id="MobiDB-lite"/>
    </source>
</evidence>
<reference evidence="2 3" key="1">
    <citation type="submission" date="2017-07" db="EMBL/GenBank/DDBJ databases">
        <title>Paenibacillus herberti R33 genome sequencing and assembly.</title>
        <authorList>
            <person name="Su W."/>
        </authorList>
    </citation>
    <scope>NUCLEOTIDE SEQUENCE [LARGE SCALE GENOMIC DNA]</scope>
    <source>
        <strain evidence="2 3">R33</strain>
    </source>
</reference>
<sequence length="68" mass="7825">MNIDFNAEWDKMEKSVKEGVRQDLDSLQKSREVAEQQRQQRATDGKAAAERMNNRHKPAANALNPWGE</sequence>
<dbReference type="EMBL" id="NMUQ01000001">
    <property type="protein sequence ID" value="OXM15447.1"/>
    <property type="molecule type" value="Genomic_DNA"/>
</dbReference>
<dbReference type="RefSeq" id="WP_089522502.1">
    <property type="nucleotide sequence ID" value="NZ_NMUQ01000001.1"/>
</dbReference>
<feature type="compositionally biased region" description="Basic and acidic residues" evidence="1">
    <location>
        <begin position="41"/>
        <end position="53"/>
    </location>
</feature>
<feature type="compositionally biased region" description="Basic and acidic residues" evidence="1">
    <location>
        <begin position="16"/>
        <end position="35"/>
    </location>
</feature>
<dbReference type="AlphaFoldDB" id="A0A229P031"/>
<name>A0A229P031_9BACL</name>
<organism evidence="2 3">
    <name type="scientific">Paenibacillus herberti</name>
    <dbReference type="NCBI Taxonomy" id="1619309"/>
    <lineage>
        <taxon>Bacteria</taxon>
        <taxon>Bacillati</taxon>
        <taxon>Bacillota</taxon>
        <taxon>Bacilli</taxon>
        <taxon>Bacillales</taxon>
        <taxon>Paenibacillaceae</taxon>
        <taxon>Paenibacillus</taxon>
    </lineage>
</organism>
<dbReference type="Proteomes" id="UP000215145">
    <property type="component" value="Unassembled WGS sequence"/>
</dbReference>
<keyword evidence="3" id="KW-1185">Reference proteome</keyword>
<accession>A0A229P031</accession>
<protein>
    <submittedName>
        <fullName evidence="2">Uncharacterized protein</fullName>
    </submittedName>
</protein>
<gene>
    <name evidence="2" type="ORF">CGZ75_01520</name>
</gene>